<dbReference type="InterPro" id="IPR036282">
    <property type="entry name" value="Glutathione-S-Trfase_C_sf"/>
</dbReference>
<dbReference type="PANTHER" id="PTHR12289:SF32">
    <property type="entry name" value="GST_C_6 DOMAIN-CONTAINING PROTEIN"/>
    <property type="match status" value="1"/>
</dbReference>
<dbReference type="InterPro" id="IPR012336">
    <property type="entry name" value="Thioredoxin-like_fold"/>
</dbReference>
<evidence type="ECO:0000256" key="1">
    <source>
        <dbReference type="ARBA" id="ARBA00006475"/>
    </source>
</evidence>
<dbReference type="Gene3D" id="3.40.30.10">
    <property type="entry name" value="Glutaredoxin"/>
    <property type="match status" value="1"/>
</dbReference>
<protein>
    <recommendedName>
        <fullName evidence="2">Thioredoxin-like fold domain-containing protein</fullName>
    </recommendedName>
</protein>
<dbReference type="Proteomes" id="UP001432322">
    <property type="component" value="Unassembled WGS sequence"/>
</dbReference>
<evidence type="ECO:0000259" key="2">
    <source>
        <dbReference type="Pfam" id="PF17172"/>
    </source>
</evidence>
<sequence>MLLLLLPLLGLDIHDLIYYVGVFTIAAKILPLLPSLKKKLLGAPEELNVKNYEKDVVYLFQLPGSPTAPSMCAYAVKVDSFCRLHKIKCEKRNSMMARGKNGLTPFIELNGVEIYDSQLIIEHLTAHFKLQAYPDDKSAAIGHAVDRMIDKHTAMLNMQAKAGKLKDVVTVSASGKVPAILLPILAFVGSRFMKSKLESKIKASIGPYTEAEYRAMLRKDLVQIQTILDGKQFLVSEKPSAVDCTALAHLGVALFGMPSVRTTFDELIDSEELAALKEYLQRLKDTLFGDQFFDPESRA</sequence>
<evidence type="ECO:0000313" key="4">
    <source>
        <dbReference type="Proteomes" id="UP001432322"/>
    </source>
</evidence>
<dbReference type="SUPFAM" id="SSF47616">
    <property type="entry name" value="GST C-terminal domain-like"/>
    <property type="match status" value="1"/>
</dbReference>
<feature type="domain" description="Thioredoxin-like fold" evidence="2">
    <location>
        <begin position="74"/>
        <end position="157"/>
    </location>
</feature>
<name>A0AAV5VTJ5_9BILA</name>
<comment type="similarity">
    <text evidence="1">Belongs to the FAX family.</text>
</comment>
<dbReference type="GO" id="GO:0005737">
    <property type="term" value="C:cytoplasm"/>
    <property type="evidence" value="ECO:0007669"/>
    <property type="project" value="TreeGrafter"/>
</dbReference>
<dbReference type="Pfam" id="PF17172">
    <property type="entry name" value="GST_N_4"/>
    <property type="match status" value="1"/>
</dbReference>
<organism evidence="3 4">
    <name type="scientific">Pristionchus fissidentatus</name>
    <dbReference type="NCBI Taxonomy" id="1538716"/>
    <lineage>
        <taxon>Eukaryota</taxon>
        <taxon>Metazoa</taxon>
        <taxon>Ecdysozoa</taxon>
        <taxon>Nematoda</taxon>
        <taxon>Chromadorea</taxon>
        <taxon>Rhabditida</taxon>
        <taxon>Rhabditina</taxon>
        <taxon>Diplogasteromorpha</taxon>
        <taxon>Diplogasteroidea</taxon>
        <taxon>Neodiplogasteridae</taxon>
        <taxon>Pristionchus</taxon>
    </lineage>
</organism>
<proteinExistence type="inferred from homology"/>
<gene>
    <name evidence="3" type="ORF">PFISCL1PPCAC_12925</name>
</gene>
<dbReference type="InterPro" id="IPR040079">
    <property type="entry name" value="Glutathione_S-Trfase"/>
</dbReference>
<dbReference type="SFLD" id="SFLDG01200">
    <property type="entry name" value="SUF1.1"/>
    <property type="match status" value="1"/>
</dbReference>
<dbReference type="SUPFAM" id="SSF52833">
    <property type="entry name" value="Thioredoxin-like"/>
    <property type="match status" value="1"/>
</dbReference>
<accession>A0AAV5VTJ5</accession>
<dbReference type="SFLD" id="SFLDG01180">
    <property type="entry name" value="SUF1"/>
    <property type="match status" value="1"/>
</dbReference>
<keyword evidence="4" id="KW-1185">Reference proteome</keyword>
<reference evidence="3" key="1">
    <citation type="submission" date="2023-10" db="EMBL/GenBank/DDBJ databases">
        <title>Genome assembly of Pristionchus species.</title>
        <authorList>
            <person name="Yoshida K."/>
            <person name="Sommer R.J."/>
        </authorList>
    </citation>
    <scope>NUCLEOTIDE SEQUENCE</scope>
    <source>
        <strain evidence="3">RS5133</strain>
    </source>
</reference>
<dbReference type="InterPro" id="IPR026928">
    <property type="entry name" value="FAX/IsoI-like"/>
</dbReference>
<dbReference type="Gene3D" id="1.20.1050.10">
    <property type="match status" value="1"/>
</dbReference>
<dbReference type="EMBL" id="BTSY01000004">
    <property type="protein sequence ID" value="GMT21628.1"/>
    <property type="molecule type" value="Genomic_DNA"/>
</dbReference>
<evidence type="ECO:0000313" key="3">
    <source>
        <dbReference type="EMBL" id="GMT21628.1"/>
    </source>
</evidence>
<dbReference type="AlphaFoldDB" id="A0AAV5VTJ5"/>
<dbReference type="InterPro" id="IPR036249">
    <property type="entry name" value="Thioredoxin-like_sf"/>
</dbReference>
<dbReference type="SFLD" id="SFLDS00019">
    <property type="entry name" value="Glutathione_Transferase_(cytos"/>
    <property type="match status" value="1"/>
</dbReference>
<dbReference type="InterPro" id="IPR050931">
    <property type="entry name" value="Mito_Protein_Transport_Metaxin"/>
</dbReference>
<comment type="caution">
    <text evidence="3">The sequence shown here is derived from an EMBL/GenBank/DDBJ whole genome shotgun (WGS) entry which is preliminary data.</text>
</comment>
<dbReference type="PANTHER" id="PTHR12289">
    <property type="entry name" value="METAXIN RELATED"/>
    <property type="match status" value="1"/>
</dbReference>